<comment type="caution">
    <text evidence="4">The sequence shown here is derived from an EMBL/GenBank/DDBJ whole genome shotgun (WGS) entry which is preliminary data.</text>
</comment>
<dbReference type="SUPFAM" id="SSF53474">
    <property type="entry name" value="alpha/beta-Hydrolases"/>
    <property type="match status" value="1"/>
</dbReference>
<evidence type="ECO:0000259" key="2">
    <source>
        <dbReference type="Pfam" id="PF00561"/>
    </source>
</evidence>
<dbReference type="GO" id="GO:0016020">
    <property type="term" value="C:membrane"/>
    <property type="evidence" value="ECO:0007669"/>
    <property type="project" value="TreeGrafter"/>
</dbReference>
<evidence type="ECO:0000313" key="4">
    <source>
        <dbReference type="EMBL" id="RIV21304.1"/>
    </source>
</evidence>
<reference evidence="4 5" key="1">
    <citation type="submission" date="2018-08" db="EMBL/GenBank/DDBJ databases">
        <title>Fibrisoma montanum sp. nov., isolated from Danxia mountain soil.</title>
        <authorList>
            <person name="Huang Y."/>
        </authorList>
    </citation>
    <scope>NUCLEOTIDE SEQUENCE [LARGE SCALE GENOMIC DNA]</scope>
    <source>
        <strain evidence="4 5">HYT19</strain>
    </source>
</reference>
<dbReference type="Proteomes" id="UP000283523">
    <property type="component" value="Unassembled WGS sequence"/>
</dbReference>
<dbReference type="InterPro" id="IPR029058">
    <property type="entry name" value="AB_hydrolase_fold"/>
</dbReference>
<feature type="signal peptide" evidence="1">
    <location>
        <begin position="1"/>
        <end position="23"/>
    </location>
</feature>
<dbReference type="PANTHER" id="PTHR43798">
    <property type="entry name" value="MONOACYLGLYCEROL LIPASE"/>
    <property type="match status" value="1"/>
</dbReference>
<keyword evidence="5" id="KW-1185">Reference proteome</keyword>
<dbReference type="PANTHER" id="PTHR43798:SF27">
    <property type="entry name" value="HYDROLASE ALPHA_BETA HYDROLASE FOLD FAMILY"/>
    <property type="match status" value="1"/>
</dbReference>
<feature type="domain" description="Peptidase S33 tripeptidyl aminopeptidase-like C-terminal" evidence="3">
    <location>
        <begin position="389"/>
        <end position="466"/>
    </location>
</feature>
<dbReference type="AlphaFoldDB" id="A0A418M616"/>
<organism evidence="4 5">
    <name type="scientific">Fibrisoma montanum</name>
    <dbReference type="NCBI Taxonomy" id="2305895"/>
    <lineage>
        <taxon>Bacteria</taxon>
        <taxon>Pseudomonadati</taxon>
        <taxon>Bacteroidota</taxon>
        <taxon>Cytophagia</taxon>
        <taxon>Cytophagales</taxon>
        <taxon>Spirosomataceae</taxon>
        <taxon>Fibrisoma</taxon>
    </lineage>
</organism>
<proteinExistence type="predicted"/>
<keyword evidence="4" id="KW-0378">Hydrolase</keyword>
<keyword evidence="1" id="KW-0732">Signal</keyword>
<dbReference type="Pfam" id="PF08386">
    <property type="entry name" value="Abhydrolase_4"/>
    <property type="match status" value="1"/>
</dbReference>
<dbReference type="Gene3D" id="3.40.50.1820">
    <property type="entry name" value="alpha/beta hydrolase"/>
    <property type="match status" value="1"/>
</dbReference>
<dbReference type="InterPro" id="IPR000073">
    <property type="entry name" value="AB_hydrolase_1"/>
</dbReference>
<feature type="chain" id="PRO_5019440209" evidence="1">
    <location>
        <begin position="24"/>
        <end position="481"/>
    </location>
</feature>
<dbReference type="InterPro" id="IPR013595">
    <property type="entry name" value="Pept_S33_TAP-like_C"/>
</dbReference>
<protein>
    <submittedName>
        <fullName evidence="4">Alpha/beta fold hydrolase</fullName>
    </submittedName>
</protein>
<dbReference type="GO" id="GO:0016787">
    <property type="term" value="F:hydrolase activity"/>
    <property type="evidence" value="ECO:0007669"/>
    <property type="project" value="UniProtKB-KW"/>
</dbReference>
<dbReference type="OrthoDB" id="4510475at2"/>
<name>A0A418M616_9BACT</name>
<sequence length="481" mass="54617">MNRFSIHVLALVLVLQSIGYAQGQPGVVRALEPCACQVKVDSSFRTRCAYLIVPENRRKKNGKTIKLPFIVVESKNPNKKKDPLLYTAGGPGGSSLGWARGVPQRLVINDRDCIAFEQRGTRYAVPNLWSNELSDAIKESYRKNLNKDSMVVVGVKRYKKALEAKGIDLSGYNTDETVSDIHDLLATLTLDSVNLSGGSYSGGLMLAVLQRDPTRIRSVVLDSPLPTFVPIDEDEPANFNEALQRLFKRVESDSTDKKRYGSLSERFRHYFTSIGNKTFTIPYVEKGTMDTLRLQYTRNDLWTIIQNNFYPPQLQQLPYILTDLMAGNHYNYVKPYLDQLFSQGNGPSGMRISVYCADQTAYHSEKVAHQLYDAYPHMRGYHINDVYQAMCDCWQVPPIKPETKQPFYSTKPALLAAGELDNACRPLYIDMIHHYMPNSQRLLFKNRSHGVGGPDMNRFTREFLNNPYRKLESATPEIIAY</sequence>
<evidence type="ECO:0000256" key="1">
    <source>
        <dbReference type="SAM" id="SignalP"/>
    </source>
</evidence>
<dbReference type="InterPro" id="IPR050266">
    <property type="entry name" value="AB_hydrolase_sf"/>
</dbReference>
<dbReference type="Pfam" id="PF00561">
    <property type="entry name" value="Abhydrolase_1"/>
    <property type="match status" value="1"/>
</dbReference>
<dbReference type="EMBL" id="QXED01000005">
    <property type="protein sequence ID" value="RIV21304.1"/>
    <property type="molecule type" value="Genomic_DNA"/>
</dbReference>
<evidence type="ECO:0000313" key="5">
    <source>
        <dbReference type="Proteomes" id="UP000283523"/>
    </source>
</evidence>
<accession>A0A418M616</accession>
<evidence type="ECO:0000259" key="3">
    <source>
        <dbReference type="Pfam" id="PF08386"/>
    </source>
</evidence>
<gene>
    <name evidence="4" type="ORF">DYU11_18005</name>
</gene>
<feature type="domain" description="AB hydrolase-1" evidence="2">
    <location>
        <begin position="83"/>
        <end position="259"/>
    </location>
</feature>